<feature type="region of interest" description="Disordered" evidence="1">
    <location>
        <begin position="641"/>
        <end position="660"/>
    </location>
</feature>
<dbReference type="AlphaFoldDB" id="H3GK37"/>
<sequence length="688" mass="70668">MEIARMQRWCFFVAVLVQLLTVRCDAALSTDTTLSACDYASENLYVVNASGPQDLLPLDYMDCANTTGSDAALCEVCSCREKKVASVASVAVAWVVCVGSGDATACAASSQEYCGSSSGSSVGVAAGGLHVEDDGSSSCEGLRINVGDYTSEPNASSDTSATNGSDGSSEVIIAPTSSSTPAVHSISSSTDASASSGTTVDSISSSTDASKSIDTTVDSISSSTDASASNDIGGRVDPAGDSTSGSNASSSTSVPDGSDNSAEGIISPTPRSTPTVDSISSSTDASASIDTIVDSISSSTDASTRIDTTVDSISSSTDASMDTTGDTNGSVGSASSSSAKLDTVATMAPGSGSQAENEDNVVTDTVEPSQSNADPTTDQHIIRPSDNSANQLDTNNGTSSKSSWSGKQLTVVVSTLCGIAAVAAIAVFVAVRKDRARKKNELGTPADDFTDDDSSLATPMTHRLDGKYQHGKCSSRYYSNGLSSSRDHTPLASIVVIGPDDDFHTPSAYASHQYRSYSGRNMSTVQDDTVAATCESQRQFNVSCGPSMSDSAVSGPDRIFDTNNTQMSFSSNMSSEYVAPEDDGVYESEESVTDSFRVASVTDSESVRDSDASALSEDPQDADEATYDGISSATVSFDSSLSSLNSSQYDNRDTGASEHLRDSEDAMLNTNSSRVAMSFDVGSASSEA</sequence>
<evidence type="ECO:0000256" key="3">
    <source>
        <dbReference type="SAM" id="SignalP"/>
    </source>
</evidence>
<proteinExistence type="predicted"/>
<dbReference type="Proteomes" id="UP000005238">
    <property type="component" value="Unassembled WGS sequence"/>
</dbReference>
<evidence type="ECO:0000313" key="5">
    <source>
        <dbReference type="Proteomes" id="UP000005238"/>
    </source>
</evidence>
<dbReference type="HOGENOM" id="CLU_487053_0_0_1"/>
<feature type="region of interest" description="Disordered" evidence="1">
    <location>
        <begin position="311"/>
        <end position="404"/>
    </location>
</feature>
<feature type="compositionally biased region" description="Polar residues" evidence="1">
    <location>
        <begin position="362"/>
        <end position="404"/>
    </location>
</feature>
<feature type="chain" id="PRO_5003587511" evidence="3">
    <location>
        <begin position="27"/>
        <end position="688"/>
    </location>
</feature>
<feature type="compositionally biased region" description="Basic and acidic residues" evidence="1">
    <location>
        <begin position="650"/>
        <end position="660"/>
    </location>
</feature>
<feature type="region of interest" description="Disordered" evidence="1">
    <location>
        <begin position="544"/>
        <end position="575"/>
    </location>
</feature>
<evidence type="ECO:0000256" key="2">
    <source>
        <dbReference type="SAM" id="Phobius"/>
    </source>
</evidence>
<accession>H3GK37</accession>
<dbReference type="VEuPathDB" id="FungiDB:KRP23_11302"/>
<dbReference type="OMA" id="TVAWVVC"/>
<dbReference type="VEuPathDB" id="FungiDB:KRP22_10692"/>
<feature type="compositionally biased region" description="Low complexity" evidence="1">
    <location>
        <begin position="277"/>
        <end position="286"/>
    </location>
</feature>
<feature type="region of interest" description="Disordered" evidence="1">
    <location>
        <begin position="667"/>
        <end position="688"/>
    </location>
</feature>
<dbReference type="eggNOG" id="ENOG502SJ07">
    <property type="taxonomic scope" value="Eukaryota"/>
</dbReference>
<feature type="transmembrane region" description="Helical" evidence="2">
    <location>
        <begin position="409"/>
        <end position="431"/>
    </location>
</feature>
<reference evidence="4" key="2">
    <citation type="submission" date="2015-06" db="UniProtKB">
        <authorList>
            <consortium name="EnsemblProtists"/>
        </authorList>
    </citation>
    <scope>IDENTIFICATION</scope>
    <source>
        <strain evidence="4">Pr102</strain>
    </source>
</reference>
<feature type="compositionally biased region" description="Low complexity" evidence="1">
    <location>
        <begin position="311"/>
        <end position="339"/>
    </location>
</feature>
<feature type="region of interest" description="Disordered" evidence="1">
    <location>
        <begin position="133"/>
        <end position="286"/>
    </location>
</feature>
<keyword evidence="3" id="KW-0732">Signal</keyword>
<evidence type="ECO:0000313" key="4">
    <source>
        <dbReference type="EnsemblProtists" id="Phyra76593"/>
    </source>
</evidence>
<organism evidence="4 5">
    <name type="scientific">Phytophthora ramorum</name>
    <name type="common">Sudden oak death agent</name>
    <dbReference type="NCBI Taxonomy" id="164328"/>
    <lineage>
        <taxon>Eukaryota</taxon>
        <taxon>Sar</taxon>
        <taxon>Stramenopiles</taxon>
        <taxon>Oomycota</taxon>
        <taxon>Peronosporomycetes</taxon>
        <taxon>Peronosporales</taxon>
        <taxon>Peronosporaceae</taxon>
        <taxon>Phytophthora</taxon>
    </lineage>
</organism>
<feature type="compositionally biased region" description="Low complexity" evidence="1">
    <location>
        <begin position="185"/>
        <end position="232"/>
    </location>
</feature>
<dbReference type="EMBL" id="DS566016">
    <property type="status" value="NOT_ANNOTATED_CDS"/>
    <property type="molecule type" value="Genomic_DNA"/>
</dbReference>
<name>H3GK37_PHYRM</name>
<keyword evidence="2" id="KW-0472">Membrane</keyword>
<keyword evidence="2" id="KW-0812">Transmembrane</keyword>
<reference evidence="5" key="1">
    <citation type="journal article" date="2006" name="Science">
        <title>Phytophthora genome sequences uncover evolutionary origins and mechanisms of pathogenesis.</title>
        <authorList>
            <person name="Tyler B.M."/>
            <person name="Tripathy S."/>
            <person name="Zhang X."/>
            <person name="Dehal P."/>
            <person name="Jiang R.H."/>
            <person name="Aerts A."/>
            <person name="Arredondo F.D."/>
            <person name="Baxter L."/>
            <person name="Bensasson D."/>
            <person name="Beynon J.L."/>
            <person name="Chapman J."/>
            <person name="Damasceno C.M."/>
            <person name="Dorrance A.E."/>
            <person name="Dou D."/>
            <person name="Dickerman A.W."/>
            <person name="Dubchak I.L."/>
            <person name="Garbelotto M."/>
            <person name="Gijzen M."/>
            <person name="Gordon S.G."/>
            <person name="Govers F."/>
            <person name="Grunwald N.J."/>
            <person name="Huang W."/>
            <person name="Ivors K.L."/>
            <person name="Jones R.W."/>
            <person name="Kamoun S."/>
            <person name="Krampis K."/>
            <person name="Lamour K.H."/>
            <person name="Lee M.K."/>
            <person name="McDonald W.H."/>
            <person name="Medina M."/>
            <person name="Meijer H.J."/>
            <person name="Nordberg E.K."/>
            <person name="Maclean D.J."/>
            <person name="Ospina-Giraldo M.D."/>
            <person name="Morris P.F."/>
            <person name="Phuntumart V."/>
            <person name="Putnam N.H."/>
            <person name="Rash S."/>
            <person name="Rose J.K."/>
            <person name="Sakihama Y."/>
            <person name="Salamov A.A."/>
            <person name="Savidor A."/>
            <person name="Scheuring C.F."/>
            <person name="Smith B.M."/>
            <person name="Sobral B.W."/>
            <person name="Terry A."/>
            <person name="Torto-Alalibo T.A."/>
            <person name="Win J."/>
            <person name="Xu Z."/>
            <person name="Zhang H."/>
            <person name="Grigoriev I.V."/>
            <person name="Rokhsar D.S."/>
            <person name="Boore J.L."/>
        </authorList>
    </citation>
    <scope>NUCLEOTIDE SEQUENCE [LARGE SCALE GENOMIC DNA]</scope>
    <source>
        <strain evidence="5">Pr102</strain>
    </source>
</reference>
<dbReference type="EnsemblProtists" id="Phyra76593">
    <property type="protein sequence ID" value="Phyra76593"/>
    <property type="gene ID" value="Phyra76593"/>
</dbReference>
<dbReference type="InParanoid" id="H3GK37"/>
<feature type="compositionally biased region" description="Polar residues" evidence="1">
    <location>
        <begin position="151"/>
        <end position="168"/>
    </location>
</feature>
<feature type="compositionally biased region" description="Low complexity" evidence="1">
    <location>
        <begin position="239"/>
        <end position="253"/>
    </location>
</feature>
<protein>
    <submittedName>
        <fullName evidence="4">Uncharacterized protein</fullName>
    </submittedName>
</protein>
<keyword evidence="5" id="KW-1185">Reference proteome</keyword>
<keyword evidence="2" id="KW-1133">Transmembrane helix</keyword>
<evidence type="ECO:0000256" key="1">
    <source>
        <dbReference type="SAM" id="MobiDB-lite"/>
    </source>
</evidence>
<feature type="compositionally biased region" description="Polar residues" evidence="1">
    <location>
        <begin position="561"/>
        <end position="575"/>
    </location>
</feature>
<feature type="region of interest" description="Disordered" evidence="1">
    <location>
        <begin position="596"/>
        <end position="625"/>
    </location>
</feature>
<feature type="signal peptide" evidence="3">
    <location>
        <begin position="1"/>
        <end position="26"/>
    </location>
</feature>